<reference evidence="3 4" key="1">
    <citation type="journal article" date="2016" name="Sci. Rep.">
        <title>The Dendrobium catenatum Lindl. genome sequence provides insights into polysaccharide synthase, floral development and adaptive evolution.</title>
        <authorList>
            <person name="Zhang G.Q."/>
            <person name="Xu Q."/>
            <person name="Bian C."/>
            <person name="Tsai W.C."/>
            <person name="Yeh C.M."/>
            <person name="Liu K.W."/>
            <person name="Yoshida K."/>
            <person name="Zhang L.S."/>
            <person name="Chang S.B."/>
            <person name="Chen F."/>
            <person name="Shi Y."/>
            <person name="Su Y.Y."/>
            <person name="Zhang Y.Q."/>
            <person name="Chen L.J."/>
            <person name="Yin Y."/>
            <person name="Lin M."/>
            <person name="Huang H."/>
            <person name="Deng H."/>
            <person name="Wang Z.W."/>
            <person name="Zhu S.L."/>
            <person name="Zhao X."/>
            <person name="Deng C."/>
            <person name="Niu S.C."/>
            <person name="Huang J."/>
            <person name="Wang M."/>
            <person name="Liu G.H."/>
            <person name="Yang H.J."/>
            <person name="Xiao X.J."/>
            <person name="Hsiao Y.Y."/>
            <person name="Wu W.L."/>
            <person name="Chen Y.Y."/>
            <person name="Mitsuda N."/>
            <person name="Ohme-Takagi M."/>
            <person name="Luo Y.B."/>
            <person name="Van de Peer Y."/>
            <person name="Liu Z.J."/>
        </authorList>
    </citation>
    <scope>NUCLEOTIDE SEQUENCE [LARGE SCALE GENOMIC DNA]</scope>
    <source>
        <tissue evidence="3">The whole plant</tissue>
    </source>
</reference>
<evidence type="ECO:0000313" key="3">
    <source>
        <dbReference type="EMBL" id="PKU72438.1"/>
    </source>
</evidence>
<sequence length="262" mass="30194">MTAGGSSTLAAGVATAVPRKFNPGSPWTDQETGHLIDAYEERWYSLKRGQLKAQQWEEVAADVATRCGFTIPSKNGTQCRHKIEKLRKRYRSERLRPIRSSWPFFDRIDRMERGPLPISALPAFSEEDEDSGEPRGSNTRSINGILREAVPWKDSRVSRNLGKRKRLTEEQEEDEEEEDDDEENEEDYGGDVGEIAAELKRFGEGYVRMERKRMDVMREMEREWMEMEAKRMEMIMEAQRGIMETIAGAFSKKSKNSVDMQG</sequence>
<name>A0A2I0W9V9_9ASPA</name>
<dbReference type="SMART" id="SM00595">
    <property type="entry name" value="MADF"/>
    <property type="match status" value="1"/>
</dbReference>
<dbReference type="FunFam" id="1.10.10.60:FF:000152">
    <property type="entry name" value="Trihelix transcription factor ASIL2"/>
    <property type="match status" value="1"/>
</dbReference>
<feature type="region of interest" description="Disordered" evidence="1">
    <location>
        <begin position="123"/>
        <end position="144"/>
    </location>
</feature>
<dbReference type="OrthoDB" id="1901794at2759"/>
<feature type="domain" description="Myb-like" evidence="2">
    <location>
        <begin position="25"/>
        <end position="87"/>
    </location>
</feature>
<reference evidence="3 4" key="2">
    <citation type="journal article" date="2017" name="Nature">
        <title>The Apostasia genome and the evolution of orchids.</title>
        <authorList>
            <person name="Zhang G.Q."/>
            <person name="Liu K.W."/>
            <person name="Li Z."/>
            <person name="Lohaus R."/>
            <person name="Hsiao Y.Y."/>
            <person name="Niu S.C."/>
            <person name="Wang J.Y."/>
            <person name="Lin Y.C."/>
            <person name="Xu Q."/>
            <person name="Chen L.J."/>
            <person name="Yoshida K."/>
            <person name="Fujiwara S."/>
            <person name="Wang Z.W."/>
            <person name="Zhang Y.Q."/>
            <person name="Mitsuda N."/>
            <person name="Wang M."/>
            <person name="Liu G.H."/>
            <person name="Pecoraro L."/>
            <person name="Huang H.X."/>
            <person name="Xiao X.J."/>
            <person name="Lin M."/>
            <person name="Wu X.Y."/>
            <person name="Wu W.L."/>
            <person name="Chen Y.Y."/>
            <person name="Chang S.B."/>
            <person name="Sakamoto S."/>
            <person name="Ohme-Takagi M."/>
            <person name="Yagi M."/>
            <person name="Zeng S.J."/>
            <person name="Shen C.Y."/>
            <person name="Yeh C.M."/>
            <person name="Luo Y.B."/>
            <person name="Tsai W.C."/>
            <person name="Van de Peer Y."/>
            <person name="Liu Z.J."/>
        </authorList>
    </citation>
    <scope>NUCLEOTIDE SEQUENCE [LARGE SCALE GENOMIC DNA]</scope>
    <source>
        <tissue evidence="3">The whole plant</tissue>
    </source>
</reference>
<evidence type="ECO:0000313" key="4">
    <source>
        <dbReference type="Proteomes" id="UP000233837"/>
    </source>
</evidence>
<accession>A0A2I0W9V9</accession>
<dbReference type="InterPro" id="IPR044823">
    <property type="entry name" value="ASIL1/2-like"/>
</dbReference>
<dbReference type="InterPro" id="IPR001005">
    <property type="entry name" value="SANT/Myb"/>
</dbReference>
<organism evidence="3 4">
    <name type="scientific">Dendrobium catenatum</name>
    <dbReference type="NCBI Taxonomy" id="906689"/>
    <lineage>
        <taxon>Eukaryota</taxon>
        <taxon>Viridiplantae</taxon>
        <taxon>Streptophyta</taxon>
        <taxon>Embryophyta</taxon>
        <taxon>Tracheophyta</taxon>
        <taxon>Spermatophyta</taxon>
        <taxon>Magnoliopsida</taxon>
        <taxon>Liliopsida</taxon>
        <taxon>Asparagales</taxon>
        <taxon>Orchidaceae</taxon>
        <taxon>Epidendroideae</taxon>
        <taxon>Malaxideae</taxon>
        <taxon>Dendrobiinae</taxon>
        <taxon>Dendrobium</taxon>
    </lineage>
</organism>
<dbReference type="PROSITE" id="PS50090">
    <property type="entry name" value="MYB_LIKE"/>
    <property type="match status" value="1"/>
</dbReference>
<dbReference type="AlphaFoldDB" id="A0A2I0W9V9"/>
<dbReference type="PANTHER" id="PTHR31307">
    <property type="entry name" value="TRIHELIX TRANSCRIPTION FACTOR ASIL2"/>
    <property type="match status" value="1"/>
</dbReference>
<evidence type="ECO:0000256" key="1">
    <source>
        <dbReference type="SAM" id="MobiDB-lite"/>
    </source>
</evidence>
<proteinExistence type="predicted"/>
<dbReference type="PANTHER" id="PTHR31307:SF3">
    <property type="entry name" value="HOMEODOMAIN-LIKE SUPERFAMILY PROTEIN"/>
    <property type="match status" value="1"/>
</dbReference>
<dbReference type="InterPro" id="IPR044822">
    <property type="entry name" value="Myb_DNA-bind_4"/>
</dbReference>
<dbReference type="EMBL" id="KZ502837">
    <property type="protein sequence ID" value="PKU72438.1"/>
    <property type="molecule type" value="Genomic_DNA"/>
</dbReference>
<feature type="compositionally biased region" description="Acidic residues" evidence="1">
    <location>
        <begin position="170"/>
        <end position="189"/>
    </location>
</feature>
<dbReference type="Proteomes" id="UP000233837">
    <property type="component" value="Unassembled WGS sequence"/>
</dbReference>
<keyword evidence="4" id="KW-1185">Reference proteome</keyword>
<gene>
    <name evidence="3" type="ORF">MA16_Dca017927</name>
</gene>
<feature type="region of interest" description="Disordered" evidence="1">
    <location>
        <begin position="163"/>
        <end position="193"/>
    </location>
</feature>
<protein>
    <recommendedName>
        <fullName evidence="2">Myb-like domain-containing protein</fullName>
    </recommendedName>
</protein>
<dbReference type="Pfam" id="PF13837">
    <property type="entry name" value="Myb_DNA-bind_4"/>
    <property type="match status" value="1"/>
</dbReference>
<dbReference type="Gene3D" id="1.10.10.60">
    <property type="entry name" value="Homeodomain-like"/>
    <property type="match status" value="1"/>
</dbReference>
<evidence type="ECO:0000259" key="2">
    <source>
        <dbReference type="PROSITE" id="PS50090"/>
    </source>
</evidence>